<evidence type="ECO:0000256" key="3">
    <source>
        <dbReference type="PROSITE-ProRule" id="PRU00708"/>
    </source>
</evidence>
<dbReference type="InterPro" id="IPR002885">
    <property type="entry name" value="PPR_rpt"/>
</dbReference>
<dbReference type="InterPro" id="IPR057027">
    <property type="entry name" value="TPR_mt"/>
</dbReference>
<evidence type="ECO:0000313" key="8">
    <source>
        <dbReference type="Proteomes" id="UP000187609"/>
    </source>
</evidence>
<gene>
    <name evidence="7" type="ORF">A4A49_30353</name>
</gene>
<feature type="domain" description="Pentatricopeptide repeat-containing protein-mitochondrial" evidence="6">
    <location>
        <begin position="156"/>
        <end position="266"/>
    </location>
</feature>
<evidence type="ECO:0000256" key="4">
    <source>
        <dbReference type="SAM" id="MobiDB-lite"/>
    </source>
</evidence>
<feature type="region of interest" description="Disordered" evidence="4">
    <location>
        <begin position="99"/>
        <end position="118"/>
    </location>
</feature>
<name>A0A1J6J3U7_NICAT</name>
<dbReference type="PANTHER" id="PTHR47447:SF27">
    <property type="entry name" value="PENTACOTRIPEPTIDE-REPEAT REGION OF PRORP DOMAIN-CONTAINING PROTEIN"/>
    <property type="match status" value="1"/>
</dbReference>
<dbReference type="STRING" id="49451.A0A1J6J3U7"/>
<feature type="region of interest" description="Disordered" evidence="4">
    <location>
        <begin position="1"/>
        <end position="20"/>
    </location>
</feature>
<dbReference type="PANTHER" id="PTHR47447">
    <property type="entry name" value="OS03G0856100 PROTEIN"/>
    <property type="match status" value="1"/>
</dbReference>
<keyword evidence="5" id="KW-1133">Transmembrane helix</keyword>
<dbReference type="Proteomes" id="UP000187609">
    <property type="component" value="Unassembled WGS sequence"/>
</dbReference>
<dbReference type="Gramene" id="OIT01969">
    <property type="protein sequence ID" value="OIT01969"/>
    <property type="gene ID" value="A4A49_30353"/>
</dbReference>
<evidence type="ECO:0000256" key="2">
    <source>
        <dbReference type="ARBA" id="ARBA00022737"/>
    </source>
</evidence>
<evidence type="ECO:0000256" key="1">
    <source>
        <dbReference type="ARBA" id="ARBA00007626"/>
    </source>
</evidence>
<evidence type="ECO:0000259" key="6">
    <source>
        <dbReference type="Pfam" id="PF23276"/>
    </source>
</evidence>
<evidence type="ECO:0000256" key="5">
    <source>
        <dbReference type="SAM" id="Phobius"/>
    </source>
</evidence>
<keyword evidence="8" id="KW-1185">Reference proteome</keyword>
<accession>A0A1J6J3U7</accession>
<dbReference type="PROSITE" id="PS51375">
    <property type="entry name" value="PPR"/>
    <property type="match status" value="1"/>
</dbReference>
<feature type="transmembrane region" description="Helical" evidence="5">
    <location>
        <begin position="322"/>
        <end position="340"/>
    </location>
</feature>
<dbReference type="InterPro" id="IPR011990">
    <property type="entry name" value="TPR-like_helical_dom_sf"/>
</dbReference>
<keyword evidence="2" id="KW-0677">Repeat</keyword>
<dbReference type="AlphaFoldDB" id="A0A1J6J3U7"/>
<evidence type="ECO:0000313" key="7">
    <source>
        <dbReference type="EMBL" id="OIT01969.1"/>
    </source>
</evidence>
<dbReference type="NCBIfam" id="TIGR00756">
    <property type="entry name" value="PPR"/>
    <property type="match status" value="1"/>
</dbReference>
<reference evidence="7" key="1">
    <citation type="submission" date="2016-11" db="EMBL/GenBank/DDBJ databases">
        <title>The genome of Nicotiana attenuata.</title>
        <authorList>
            <person name="Xu S."/>
            <person name="Brockmoeller T."/>
            <person name="Gaquerel E."/>
            <person name="Navarro A."/>
            <person name="Kuhl H."/>
            <person name="Gase K."/>
            <person name="Ling Z."/>
            <person name="Zhou W."/>
            <person name="Kreitzer C."/>
            <person name="Stanke M."/>
            <person name="Tang H."/>
            <person name="Lyons E."/>
            <person name="Pandey P."/>
            <person name="Pandey S.P."/>
            <person name="Timmermann B."/>
            <person name="Baldwin I.T."/>
        </authorList>
    </citation>
    <scope>NUCLEOTIDE SEQUENCE [LARGE SCALE GENOMIC DNA]</scope>
    <source>
        <strain evidence="7">UT</strain>
    </source>
</reference>
<dbReference type="SMR" id="A0A1J6J3U7"/>
<protein>
    <submittedName>
        <fullName evidence="7">Pentatricopeptide repeat-containing protein, chloroplastic</fullName>
    </submittedName>
</protein>
<keyword evidence="5" id="KW-0472">Membrane</keyword>
<proteinExistence type="inferred from homology"/>
<feature type="repeat" description="PPR" evidence="3">
    <location>
        <begin position="171"/>
        <end position="205"/>
    </location>
</feature>
<keyword evidence="5" id="KW-0812">Transmembrane</keyword>
<feature type="compositionally biased region" description="Polar residues" evidence="4">
    <location>
        <begin position="38"/>
        <end position="47"/>
    </location>
</feature>
<organism evidence="7 8">
    <name type="scientific">Nicotiana attenuata</name>
    <name type="common">Coyote tobacco</name>
    <dbReference type="NCBI Taxonomy" id="49451"/>
    <lineage>
        <taxon>Eukaryota</taxon>
        <taxon>Viridiplantae</taxon>
        <taxon>Streptophyta</taxon>
        <taxon>Embryophyta</taxon>
        <taxon>Tracheophyta</taxon>
        <taxon>Spermatophyta</taxon>
        <taxon>Magnoliopsida</taxon>
        <taxon>eudicotyledons</taxon>
        <taxon>Gunneridae</taxon>
        <taxon>Pentapetalae</taxon>
        <taxon>asterids</taxon>
        <taxon>lamiids</taxon>
        <taxon>Solanales</taxon>
        <taxon>Solanaceae</taxon>
        <taxon>Nicotianoideae</taxon>
        <taxon>Nicotianeae</taxon>
        <taxon>Nicotiana</taxon>
    </lineage>
</organism>
<comment type="similarity">
    <text evidence="1">Belongs to the PPR family. P subfamily.</text>
</comment>
<dbReference type="Gene3D" id="1.25.40.10">
    <property type="entry name" value="Tetratricopeptide repeat domain"/>
    <property type="match status" value="1"/>
</dbReference>
<sequence>MASTALLSIPPPQLNSATKSKVQRKTSVYCSLDCSTSATTTSTVNDQDTPKKFTYSRASPSARWPHLKFTDTHQNSHLSQLSIPVTSIKNVEFDFESDVKEESLNSNDENQEVLGRTSRTEAKKMTKLALKRAKDWRKRVQFLTDKILELKVVKKAEGVVATLEERYGVVERTAWNALIQAYALSGFYEKARAIFNTMMRNGPSPTLDTINNLMQVLIVDSSLNELYVLIQELQDMVFKISKSSILLMLEALAQAGDIFEVKKIYNGMRVAGYLPTMHLYILIIRYVKAIPPFFWHDPYDANETSKCTTSINYSIRRNARDVYILILQCVILFYHLFMGLKNT</sequence>
<comment type="caution">
    <text evidence="7">The sequence shown here is derived from an EMBL/GenBank/DDBJ whole genome shotgun (WGS) entry which is preliminary data.</text>
</comment>
<feature type="region of interest" description="Disordered" evidence="4">
    <location>
        <begin position="38"/>
        <end position="57"/>
    </location>
</feature>
<dbReference type="EMBL" id="MJEQ01037188">
    <property type="protein sequence ID" value="OIT01969.1"/>
    <property type="molecule type" value="Genomic_DNA"/>
</dbReference>
<dbReference type="Pfam" id="PF23276">
    <property type="entry name" value="TPR_24"/>
    <property type="match status" value="1"/>
</dbReference>